<reference evidence="7" key="1">
    <citation type="submission" date="2022-10" db="EMBL/GenBank/DDBJ databases">
        <title>Culturing micro-colonial fungi from biological soil crusts in the Mojave desert and describing Neophaeococcomyces mojavensis, and introducing the new genera and species Taxawa tesnikishii.</title>
        <authorList>
            <person name="Kurbessoian T."/>
            <person name="Stajich J.E."/>
        </authorList>
    </citation>
    <scope>NUCLEOTIDE SEQUENCE</scope>
    <source>
        <strain evidence="7">TK_1</strain>
    </source>
</reference>
<evidence type="ECO:0000256" key="3">
    <source>
        <dbReference type="ARBA" id="ARBA00022833"/>
    </source>
</evidence>
<dbReference type="SUPFAM" id="SSF57903">
    <property type="entry name" value="FYVE/PHD zinc finger"/>
    <property type="match status" value="1"/>
</dbReference>
<dbReference type="CDD" id="cd15760">
    <property type="entry name" value="FYVE_scVPS27p_like"/>
    <property type="match status" value="1"/>
</dbReference>
<evidence type="ECO:0000256" key="4">
    <source>
        <dbReference type="PROSITE-ProRule" id="PRU00091"/>
    </source>
</evidence>
<keyword evidence="2 4" id="KW-0863">Zinc-finger</keyword>
<dbReference type="InterPro" id="IPR011011">
    <property type="entry name" value="Znf_FYVE_PHD"/>
</dbReference>
<dbReference type="InterPro" id="IPR017455">
    <property type="entry name" value="Znf_FYVE-rel"/>
</dbReference>
<organism evidence="7 8">
    <name type="scientific">Coniosporium apollinis</name>
    <dbReference type="NCBI Taxonomy" id="61459"/>
    <lineage>
        <taxon>Eukaryota</taxon>
        <taxon>Fungi</taxon>
        <taxon>Dikarya</taxon>
        <taxon>Ascomycota</taxon>
        <taxon>Pezizomycotina</taxon>
        <taxon>Dothideomycetes</taxon>
        <taxon>Dothideomycetes incertae sedis</taxon>
        <taxon>Coniosporium</taxon>
    </lineage>
</organism>
<feature type="compositionally biased region" description="Low complexity" evidence="5">
    <location>
        <begin position="89"/>
        <end position="100"/>
    </location>
</feature>
<evidence type="ECO:0000259" key="6">
    <source>
        <dbReference type="PROSITE" id="PS50178"/>
    </source>
</evidence>
<evidence type="ECO:0000256" key="1">
    <source>
        <dbReference type="ARBA" id="ARBA00022723"/>
    </source>
</evidence>
<evidence type="ECO:0000256" key="2">
    <source>
        <dbReference type="ARBA" id="ARBA00022771"/>
    </source>
</evidence>
<dbReference type="SMART" id="SM00064">
    <property type="entry name" value="FYVE"/>
    <property type="match status" value="1"/>
</dbReference>
<protein>
    <submittedName>
        <fullName evidence="7">Zn finger protein</fullName>
    </submittedName>
</protein>
<name>A0ABQ9NZ16_9PEZI</name>
<feature type="region of interest" description="Disordered" evidence="5">
    <location>
        <begin position="23"/>
        <end position="107"/>
    </location>
</feature>
<sequence length="277" mass="29787">MAAGFATAPSVVSPPTFQHYQAAAQYPTPLNSGPASPADLSPTSPRTIPPPSHLPIHTRQLRPPKSPLYVPAVLRPTEKPVRSSPPKTGSSSGLASPGGLSRRDTGWSFDADVSRIRTEEWNRESWGPIEGPPTRNHWQSDASAPVCTAPVCQKPFSFLDRRHHCRRCGFIFCSQHSSHSVQLNQHALFHPDASSYRACDACFGLYKHWDTTRASRTNSESSQGGGDAAGAAGATKHKSVVGLLDVPGQGQGQGQGLGQRVSSYVGSVPKDWNWSTF</sequence>
<dbReference type="InterPro" id="IPR013083">
    <property type="entry name" value="Znf_RING/FYVE/PHD"/>
</dbReference>
<dbReference type="PANTHER" id="PTHR23164:SF30">
    <property type="entry name" value="EARLY ENDOSOME ANTIGEN 1"/>
    <property type="match status" value="1"/>
</dbReference>
<feature type="domain" description="FYVE-type" evidence="6">
    <location>
        <begin position="152"/>
        <end position="207"/>
    </location>
</feature>
<keyword evidence="1" id="KW-0479">Metal-binding</keyword>
<keyword evidence="8" id="KW-1185">Reference proteome</keyword>
<dbReference type="Gene3D" id="3.30.40.10">
    <property type="entry name" value="Zinc/RING finger domain, C3HC4 (zinc finger)"/>
    <property type="match status" value="1"/>
</dbReference>
<dbReference type="PROSITE" id="PS50178">
    <property type="entry name" value="ZF_FYVE"/>
    <property type="match status" value="1"/>
</dbReference>
<accession>A0ABQ9NZ16</accession>
<proteinExistence type="predicted"/>
<evidence type="ECO:0000313" key="7">
    <source>
        <dbReference type="EMBL" id="KAJ9667213.1"/>
    </source>
</evidence>
<dbReference type="EMBL" id="JAPDRL010000014">
    <property type="protein sequence ID" value="KAJ9667213.1"/>
    <property type="molecule type" value="Genomic_DNA"/>
</dbReference>
<dbReference type="Proteomes" id="UP001172684">
    <property type="component" value="Unassembled WGS sequence"/>
</dbReference>
<gene>
    <name evidence="7" type="primary">PIB2</name>
    <name evidence="7" type="ORF">H2201_002734</name>
</gene>
<feature type="region of interest" description="Disordered" evidence="5">
    <location>
        <begin position="120"/>
        <end position="140"/>
    </location>
</feature>
<evidence type="ECO:0000313" key="8">
    <source>
        <dbReference type="Proteomes" id="UP001172684"/>
    </source>
</evidence>
<dbReference type="Pfam" id="PF01363">
    <property type="entry name" value="FYVE"/>
    <property type="match status" value="1"/>
</dbReference>
<evidence type="ECO:0000256" key="5">
    <source>
        <dbReference type="SAM" id="MobiDB-lite"/>
    </source>
</evidence>
<dbReference type="InterPro" id="IPR000306">
    <property type="entry name" value="Znf_FYVE"/>
</dbReference>
<keyword evidence="3" id="KW-0862">Zinc</keyword>
<comment type="caution">
    <text evidence="7">The sequence shown here is derived from an EMBL/GenBank/DDBJ whole genome shotgun (WGS) entry which is preliminary data.</text>
</comment>
<dbReference type="PANTHER" id="PTHR23164">
    <property type="entry name" value="EARLY ENDOSOME ANTIGEN 1"/>
    <property type="match status" value="1"/>
</dbReference>